<sequence>MPPFHWPNRHVLCILISRKWLRSFLQARSDLVTMQMISFWYYISHQALHQSAMPGMIPYKRVAVEHSKSGLPMYQPNPAASLAYQQLAAMQQLQQQQQQYIPVTLPMVVTPAPEAAATAALVAAPAGLIPTNAHSVNYFDANQQLLDTLPACRDFKLGLCNRPNCKYVHVLEDYVEVMDGRVTVCRDSVRGKCSRPMCKYYHIPIPLPNSK</sequence>
<reference evidence="8 9" key="1">
    <citation type="submission" date="2022-12" db="EMBL/GenBank/DDBJ databases">
        <title>Chromosome-level genome of Tegillarca granosa.</title>
        <authorList>
            <person name="Kim J."/>
        </authorList>
    </citation>
    <scope>NUCLEOTIDE SEQUENCE [LARGE SCALE GENOMIC DNA]</scope>
    <source>
        <strain evidence="8">Teg-2019</strain>
        <tissue evidence="8">Adductor muscle</tissue>
    </source>
</reference>
<dbReference type="Gene3D" id="3.30.1370.210">
    <property type="match status" value="1"/>
</dbReference>
<evidence type="ECO:0000313" key="9">
    <source>
        <dbReference type="Proteomes" id="UP001217089"/>
    </source>
</evidence>
<evidence type="ECO:0000256" key="5">
    <source>
        <dbReference type="ARBA" id="ARBA00038226"/>
    </source>
</evidence>
<feature type="zinc finger region" description="C3H1-type" evidence="6">
    <location>
        <begin position="146"/>
        <end position="172"/>
    </location>
</feature>
<keyword evidence="1 6" id="KW-0479">Metal-binding</keyword>
<gene>
    <name evidence="8" type="ORF">KUTeg_012521</name>
</gene>
<evidence type="ECO:0000256" key="4">
    <source>
        <dbReference type="ARBA" id="ARBA00022833"/>
    </source>
</evidence>
<organism evidence="8 9">
    <name type="scientific">Tegillarca granosa</name>
    <name type="common">Malaysian cockle</name>
    <name type="synonym">Anadara granosa</name>
    <dbReference type="NCBI Taxonomy" id="220873"/>
    <lineage>
        <taxon>Eukaryota</taxon>
        <taxon>Metazoa</taxon>
        <taxon>Spiralia</taxon>
        <taxon>Lophotrochozoa</taxon>
        <taxon>Mollusca</taxon>
        <taxon>Bivalvia</taxon>
        <taxon>Autobranchia</taxon>
        <taxon>Pteriomorphia</taxon>
        <taxon>Arcoida</taxon>
        <taxon>Arcoidea</taxon>
        <taxon>Arcidae</taxon>
        <taxon>Tegillarca</taxon>
    </lineage>
</organism>
<feature type="domain" description="C3H1-type" evidence="7">
    <location>
        <begin position="179"/>
        <end position="205"/>
    </location>
</feature>
<evidence type="ECO:0000256" key="2">
    <source>
        <dbReference type="ARBA" id="ARBA00022737"/>
    </source>
</evidence>
<dbReference type="Pfam" id="PF22628">
    <property type="entry name" value="zf-CCCH_10"/>
    <property type="match status" value="1"/>
</dbReference>
<name>A0ABQ9EZS8_TEGGR</name>
<proteinExistence type="inferred from homology"/>
<dbReference type="InterPro" id="IPR054429">
    <property type="entry name" value="Znf-CCCH_Muscleblind-like"/>
</dbReference>
<dbReference type="PROSITE" id="PS50103">
    <property type="entry name" value="ZF_C3H1"/>
    <property type="match status" value="2"/>
</dbReference>
<dbReference type="InterPro" id="IPR000571">
    <property type="entry name" value="Znf_CCCH"/>
</dbReference>
<evidence type="ECO:0000313" key="8">
    <source>
        <dbReference type="EMBL" id="KAJ8310656.1"/>
    </source>
</evidence>
<protein>
    <recommendedName>
        <fullName evidence="7">C3H1-type domain-containing protein</fullName>
    </recommendedName>
</protein>
<evidence type="ECO:0000259" key="7">
    <source>
        <dbReference type="PROSITE" id="PS50103"/>
    </source>
</evidence>
<evidence type="ECO:0000256" key="1">
    <source>
        <dbReference type="ARBA" id="ARBA00022723"/>
    </source>
</evidence>
<comment type="similarity">
    <text evidence="5">Belongs to the muscleblind family.</text>
</comment>
<dbReference type="SMART" id="SM00356">
    <property type="entry name" value="ZnF_C3H1"/>
    <property type="match status" value="2"/>
</dbReference>
<keyword evidence="2" id="KW-0677">Repeat</keyword>
<feature type="zinc finger region" description="C3H1-type" evidence="6">
    <location>
        <begin position="179"/>
        <end position="205"/>
    </location>
</feature>
<dbReference type="PANTHER" id="PTHR12675:SF12">
    <property type="entry name" value="PROTEIN MUSCLEBLIND"/>
    <property type="match status" value="1"/>
</dbReference>
<keyword evidence="3 6" id="KW-0863">Zinc-finger</keyword>
<comment type="caution">
    <text evidence="8">The sequence shown here is derived from an EMBL/GenBank/DDBJ whole genome shotgun (WGS) entry which is preliminary data.</text>
</comment>
<keyword evidence="4 6" id="KW-0862">Zinc</keyword>
<feature type="domain" description="C3H1-type" evidence="7">
    <location>
        <begin position="146"/>
        <end position="172"/>
    </location>
</feature>
<accession>A0ABQ9EZS8</accession>
<evidence type="ECO:0000256" key="6">
    <source>
        <dbReference type="PROSITE-ProRule" id="PRU00723"/>
    </source>
</evidence>
<dbReference type="PANTHER" id="PTHR12675">
    <property type="entry name" value="MUSCLEBLIND-LIKE PROTEIN"/>
    <property type="match status" value="1"/>
</dbReference>
<keyword evidence="9" id="KW-1185">Reference proteome</keyword>
<dbReference type="EMBL" id="JARBDR010000640">
    <property type="protein sequence ID" value="KAJ8310656.1"/>
    <property type="molecule type" value="Genomic_DNA"/>
</dbReference>
<dbReference type="Proteomes" id="UP001217089">
    <property type="component" value="Unassembled WGS sequence"/>
</dbReference>
<evidence type="ECO:0000256" key="3">
    <source>
        <dbReference type="ARBA" id="ARBA00022771"/>
    </source>
</evidence>